<dbReference type="RefSeq" id="WP_090172585.1">
    <property type="nucleotide sequence ID" value="NZ_FOFB01000032.1"/>
</dbReference>
<dbReference type="OrthoDB" id="108192at2"/>
<dbReference type="EMBL" id="FOFB01000032">
    <property type="protein sequence ID" value="SER28142.1"/>
    <property type="molecule type" value="Genomic_DNA"/>
</dbReference>
<protein>
    <recommendedName>
        <fullName evidence="3">Glutathionylspermidine synthase</fullName>
    </recommendedName>
</protein>
<dbReference type="STRING" id="478744.SAMN05444359_13218"/>
<dbReference type="Proteomes" id="UP000199021">
    <property type="component" value="Unassembled WGS sequence"/>
</dbReference>
<gene>
    <name evidence="1" type="ORF">SAMN05444359_13218</name>
</gene>
<proteinExistence type="predicted"/>
<keyword evidence="2" id="KW-1185">Reference proteome</keyword>
<evidence type="ECO:0000313" key="2">
    <source>
        <dbReference type="Proteomes" id="UP000199021"/>
    </source>
</evidence>
<name>A0A1H9MWR4_9BACT</name>
<organism evidence="1 2">
    <name type="scientific">Neolewinella agarilytica</name>
    <dbReference type="NCBI Taxonomy" id="478744"/>
    <lineage>
        <taxon>Bacteria</taxon>
        <taxon>Pseudomonadati</taxon>
        <taxon>Bacteroidota</taxon>
        <taxon>Saprospiria</taxon>
        <taxon>Saprospirales</taxon>
        <taxon>Lewinellaceae</taxon>
        <taxon>Neolewinella</taxon>
    </lineage>
</organism>
<reference evidence="2" key="1">
    <citation type="submission" date="2016-10" db="EMBL/GenBank/DDBJ databases">
        <authorList>
            <person name="Varghese N."/>
            <person name="Submissions S."/>
        </authorList>
    </citation>
    <scope>NUCLEOTIDE SEQUENCE [LARGE SCALE GENOMIC DNA]</scope>
    <source>
        <strain evidence="2">DSM 24740</strain>
    </source>
</reference>
<accession>A0A1H9MWR4</accession>
<dbReference type="AlphaFoldDB" id="A0A1H9MWR4"/>
<sequence>MINQVRQNFNNTFTEEAYQQMMAWLEEQYNHAPKFHVAESPIFIPAKVRGRLFQACEDCLEVVLSPGFAERSRAAIPPGEFVPKQNERPLFLQFDFGMCLDEEGEVTPQLIEAQGFPSLYFFQYLLDQSFRKHFPIPEDFTCRFGGIDQENYLALLRRAILGEHEPENVILLEVDPAGQTTRIDFIVCCAELGIAETCISEVELEDGKLYYQRDGKRTQVHRIFNRVIFDELKARPDLKRTFNMIEEAEVEWAGHPNWFFLLSKFTLPFIDSPYVPDTRFLHEVKELPQDLEEYVLKPLYSFAGAGVDLHPSAEKIAAIEQPEHYILQKKVTYADIIQTPDGPARTEVRMMYVWPDGEEKPILLNNLVRLSKGEMIGVRYNKGKTWVGGSLGYFEP</sequence>
<evidence type="ECO:0000313" key="1">
    <source>
        <dbReference type="EMBL" id="SER28142.1"/>
    </source>
</evidence>
<dbReference type="InParanoid" id="A0A1H9MWR4"/>
<evidence type="ECO:0008006" key="3">
    <source>
        <dbReference type="Google" id="ProtNLM"/>
    </source>
</evidence>